<dbReference type="EMBL" id="JAVRRF010000015">
    <property type="protein sequence ID" value="KAK5058117.1"/>
    <property type="molecule type" value="Genomic_DNA"/>
</dbReference>
<name>A0ABR0J7S9_9EURO</name>
<comment type="subcellular location">
    <subcellularLocation>
        <location evidence="1">Nucleus</location>
    </subcellularLocation>
</comment>
<proteinExistence type="inferred from homology"/>
<keyword evidence="1" id="KW-0227">DNA damage</keyword>
<dbReference type="InterPro" id="IPR016024">
    <property type="entry name" value="ARM-type_fold"/>
</dbReference>
<dbReference type="InterPro" id="IPR039920">
    <property type="entry name" value="MMS19"/>
</dbReference>
<dbReference type="Proteomes" id="UP001345691">
    <property type="component" value="Unassembled WGS sequence"/>
</dbReference>
<comment type="function">
    <text evidence="1">Key component of the cytosolic iron-sulfur protein assembly (CIA) complex, a multiprotein complex that mediates the incorporation of iron-sulfur cluster into apoproteins specifically involved in DNA metabolism and genomic integrity. In the CIA complex, MMS19 acts as an adapter between early-acting CIA components and a subset of cellular target iron-sulfur proteins.</text>
</comment>
<organism evidence="3 4">
    <name type="scientific">Exophiala sideris</name>
    <dbReference type="NCBI Taxonomy" id="1016849"/>
    <lineage>
        <taxon>Eukaryota</taxon>
        <taxon>Fungi</taxon>
        <taxon>Dikarya</taxon>
        <taxon>Ascomycota</taxon>
        <taxon>Pezizomycotina</taxon>
        <taxon>Eurotiomycetes</taxon>
        <taxon>Chaetothyriomycetidae</taxon>
        <taxon>Chaetothyriales</taxon>
        <taxon>Herpotrichiellaceae</taxon>
        <taxon>Exophiala</taxon>
    </lineage>
</organism>
<feature type="domain" description="MMS19 N-terminal" evidence="2">
    <location>
        <begin position="42"/>
        <end position="120"/>
    </location>
</feature>
<evidence type="ECO:0000313" key="4">
    <source>
        <dbReference type="Proteomes" id="UP001345691"/>
    </source>
</evidence>
<dbReference type="Pfam" id="PF14500">
    <property type="entry name" value="MMS19_N"/>
    <property type="match status" value="1"/>
</dbReference>
<accession>A0ABR0J7S9</accession>
<gene>
    <name evidence="3" type="ORF">LTR69_007114</name>
</gene>
<dbReference type="PANTHER" id="PTHR12891">
    <property type="entry name" value="DNA REPAIR/TRANSCRIPTION PROTEIN MET18/MMS19"/>
    <property type="match status" value="1"/>
</dbReference>
<evidence type="ECO:0000259" key="2">
    <source>
        <dbReference type="Pfam" id="PF14500"/>
    </source>
</evidence>
<reference evidence="3 4" key="1">
    <citation type="submission" date="2023-08" db="EMBL/GenBank/DDBJ databases">
        <title>Black Yeasts Isolated from many extreme environments.</title>
        <authorList>
            <person name="Coleine C."/>
            <person name="Stajich J.E."/>
            <person name="Selbmann L."/>
        </authorList>
    </citation>
    <scope>NUCLEOTIDE SEQUENCE [LARGE SCALE GENOMIC DNA]</scope>
    <source>
        <strain evidence="3 4">CCFEE 6328</strain>
    </source>
</reference>
<evidence type="ECO:0000313" key="3">
    <source>
        <dbReference type="EMBL" id="KAK5058117.1"/>
    </source>
</evidence>
<evidence type="ECO:0000256" key="1">
    <source>
        <dbReference type="RuleBase" id="RU367072"/>
    </source>
</evidence>
<keyword evidence="1" id="KW-0234">DNA repair</keyword>
<comment type="similarity">
    <text evidence="1">Belongs to the MET18/MMS19 family.</text>
</comment>
<dbReference type="InterPro" id="IPR029240">
    <property type="entry name" value="MMS19_N"/>
</dbReference>
<dbReference type="Gene3D" id="1.25.10.10">
    <property type="entry name" value="Leucine-rich Repeat Variant"/>
    <property type="match status" value="1"/>
</dbReference>
<dbReference type="SUPFAM" id="SSF48371">
    <property type="entry name" value="ARM repeat"/>
    <property type="match status" value="1"/>
</dbReference>
<keyword evidence="4" id="KW-1185">Reference proteome</keyword>
<sequence>MAQSDARNYVLAIESNKQEAAQIAQSAAQKLESRQITLIELVQSLGEYINDKDGKIRDRALSYLVAVISSLAPKFLSRQQIQVLCQFLCDRIEDGGAIDGLSKLQSLDRFTTDMAQSVVRA</sequence>
<keyword evidence="1" id="KW-0539">Nucleus</keyword>
<comment type="caution">
    <text evidence="3">The sequence shown here is derived from an EMBL/GenBank/DDBJ whole genome shotgun (WGS) entry which is preliminary data.</text>
</comment>
<dbReference type="InterPro" id="IPR011989">
    <property type="entry name" value="ARM-like"/>
</dbReference>
<protein>
    <recommendedName>
        <fullName evidence="1">MMS19 nucleotide excision repair protein</fullName>
    </recommendedName>
</protein>
<dbReference type="PANTHER" id="PTHR12891:SF0">
    <property type="entry name" value="MMS19 NUCLEOTIDE EXCISION REPAIR PROTEIN HOMOLOG"/>
    <property type="match status" value="1"/>
</dbReference>